<dbReference type="InterPro" id="IPR029052">
    <property type="entry name" value="Metallo-depent_PP-like"/>
</dbReference>
<proteinExistence type="predicted"/>
<feature type="region of interest" description="Disordered" evidence="1">
    <location>
        <begin position="109"/>
        <end position="144"/>
    </location>
</feature>
<dbReference type="OMA" id="EYDPIIF"/>
<dbReference type="OrthoDB" id="630188at2759"/>
<reference evidence="4" key="1">
    <citation type="submission" date="2012-06" db="EMBL/GenBank/DDBJ databases">
        <title>The genome sequence of Coniosporium apollinis CBS 100218.</title>
        <authorList>
            <consortium name="The Broad Institute Genome Sequencing Platform"/>
            <person name="Cuomo C."/>
            <person name="Gorbushina A."/>
            <person name="Noack S."/>
            <person name="Walker B."/>
            <person name="Young S.K."/>
            <person name="Zeng Q."/>
            <person name="Gargeya S."/>
            <person name="Fitzgerald M."/>
            <person name="Haas B."/>
            <person name="Abouelleil A."/>
            <person name="Alvarado L."/>
            <person name="Arachchi H.M."/>
            <person name="Berlin A.M."/>
            <person name="Chapman S.B."/>
            <person name="Goldberg J."/>
            <person name="Griggs A."/>
            <person name="Gujja S."/>
            <person name="Hansen M."/>
            <person name="Howarth C."/>
            <person name="Imamovic A."/>
            <person name="Larimer J."/>
            <person name="McCowan C."/>
            <person name="Montmayeur A."/>
            <person name="Murphy C."/>
            <person name="Neiman D."/>
            <person name="Pearson M."/>
            <person name="Priest M."/>
            <person name="Roberts A."/>
            <person name="Saif S."/>
            <person name="Shea T."/>
            <person name="Sisk P."/>
            <person name="Sykes S."/>
            <person name="Wortman J."/>
            <person name="Nusbaum C."/>
            <person name="Birren B."/>
        </authorList>
    </citation>
    <scope>NUCLEOTIDE SEQUENCE [LARGE SCALE GENOMIC DNA]</scope>
    <source>
        <strain evidence="4">CBS 100218</strain>
    </source>
</reference>
<dbReference type="PANTHER" id="PTHR12905:SF18">
    <property type="entry name" value="ESTER HYDROLASE, PUTATIVE (AFU_ORTHOLOGUE AFUA_4G03130)-RELATED"/>
    <property type="match status" value="1"/>
</dbReference>
<dbReference type="Proteomes" id="UP000016924">
    <property type="component" value="Unassembled WGS sequence"/>
</dbReference>
<dbReference type="RefSeq" id="XP_007782176.1">
    <property type="nucleotide sequence ID" value="XM_007783986.1"/>
</dbReference>
<feature type="domain" description="Calcineurin-like phosphoesterase" evidence="2">
    <location>
        <begin position="68"/>
        <end position="209"/>
    </location>
</feature>
<dbReference type="AlphaFoldDB" id="R7YYJ3"/>
<dbReference type="Gene3D" id="3.60.21.10">
    <property type="match status" value="2"/>
</dbReference>
<dbReference type="Pfam" id="PF00149">
    <property type="entry name" value="Metallophos"/>
    <property type="match status" value="1"/>
</dbReference>
<evidence type="ECO:0000313" key="3">
    <source>
        <dbReference type="EMBL" id="EON66859.1"/>
    </source>
</evidence>
<name>R7YYJ3_CONA1</name>
<gene>
    <name evidence="3" type="ORF">W97_06261</name>
</gene>
<dbReference type="GeneID" id="19903572"/>
<dbReference type="eggNOG" id="KOG3947">
    <property type="taxonomic scope" value="Eukaryota"/>
</dbReference>
<protein>
    <recommendedName>
        <fullName evidence="2">Calcineurin-like phosphoesterase domain-containing protein</fullName>
    </recommendedName>
</protein>
<evidence type="ECO:0000259" key="2">
    <source>
        <dbReference type="Pfam" id="PF00149"/>
    </source>
</evidence>
<organism evidence="3 4">
    <name type="scientific">Coniosporium apollinis (strain CBS 100218)</name>
    <name type="common">Rock-inhabiting black yeast</name>
    <dbReference type="NCBI Taxonomy" id="1168221"/>
    <lineage>
        <taxon>Eukaryota</taxon>
        <taxon>Fungi</taxon>
        <taxon>Dikarya</taxon>
        <taxon>Ascomycota</taxon>
        <taxon>Pezizomycotina</taxon>
        <taxon>Dothideomycetes</taxon>
        <taxon>Dothideomycetes incertae sedis</taxon>
        <taxon>Coniosporium</taxon>
    </lineage>
</organism>
<dbReference type="GO" id="GO:0016787">
    <property type="term" value="F:hydrolase activity"/>
    <property type="evidence" value="ECO:0007669"/>
    <property type="project" value="InterPro"/>
</dbReference>
<evidence type="ECO:0000256" key="1">
    <source>
        <dbReference type="SAM" id="MobiDB-lite"/>
    </source>
</evidence>
<dbReference type="InterPro" id="IPR004843">
    <property type="entry name" value="Calcineurin-like_PHP"/>
</dbReference>
<dbReference type="SUPFAM" id="SSF56300">
    <property type="entry name" value="Metallo-dependent phosphatases"/>
    <property type="match status" value="1"/>
</dbReference>
<dbReference type="InterPro" id="IPR051693">
    <property type="entry name" value="UPF0046_metallophosphoest"/>
</dbReference>
<evidence type="ECO:0000313" key="4">
    <source>
        <dbReference type="Proteomes" id="UP000016924"/>
    </source>
</evidence>
<dbReference type="EMBL" id="JH767583">
    <property type="protein sequence ID" value="EON66859.1"/>
    <property type="molecule type" value="Genomic_DNA"/>
</dbReference>
<dbReference type="PANTHER" id="PTHR12905">
    <property type="entry name" value="METALLOPHOSPHOESTERASE"/>
    <property type="match status" value="1"/>
</dbReference>
<dbReference type="CDD" id="cd07379">
    <property type="entry name" value="MPP_239FB"/>
    <property type="match status" value="1"/>
</dbReference>
<accession>R7YYJ3</accession>
<dbReference type="HOGENOM" id="CLU_041441_3_1_1"/>
<keyword evidence="4" id="KW-1185">Reference proteome</keyword>
<sequence length="245" mass="28007">MFSNRGGLDALLERKRPSVWQQFFSMPAVYIAKTLYSWRSITPAESSSTPTTAVCISDTHNSQPYIPPGDILIHAGDLIQSGSIQELQTSIDWLNALPHKHKIVVAGNHDLHLDPAPRNPTSKQDMRRRSHSPSLRQPLVDPPRRLGVQYPRSADIWRDTIPPDTDILVTHTPPRGHLDLNYFGRAFLLDELWRLKSKPRLHVFGHVHEGYGQKWVMFDGLQKAFEGIMSGERGFWGFWRVVRSF</sequence>